<gene>
    <name evidence="1" type="ordered locus">Gbro_1851</name>
</gene>
<dbReference type="STRING" id="526226.Gbro_1851"/>
<name>D0L8U0_GORB4</name>
<organism evidence="1 2">
    <name type="scientific">Gordonia bronchialis (strain ATCC 25592 / DSM 43247 / BCRC 13721 / JCM 3198 / KCTC 3076 / NBRC 16047 / NCTC 10667)</name>
    <name type="common">Rhodococcus bronchialis</name>
    <dbReference type="NCBI Taxonomy" id="526226"/>
    <lineage>
        <taxon>Bacteria</taxon>
        <taxon>Bacillati</taxon>
        <taxon>Actinomycetota</taxon>
        <taxon>Actinomycetes</taxon>
        <taxon>Mycobacteriales</taxon>
        <taxon>Gordoniaceae</taxon>
        <taxon>Gordonia</taxon>
    </lineage>
</organism>
<reference evidence="1 2" key="2">
    <citation type="journal article" date="2010" name="Stand. Genomic Sci.">
        <title>Complete genome sequence of Gordonia bronchialis type strain (3410).</title>
        <authorList>
            <person name="Ivanova N."/>
            <person name="Sikorski J."/>
            <person name="Jando M."/>
            <person name="Lapidus A."/>
            <person name="Nolan M."/>
            <person name="Lucas S."/>
            <person name="Del Rio T.G."/>
            <person name="Tice H."/>
            <person name="Copeland A."/>
            <person name="Cheng J.F."/>
            <person name="Chen F."/>
            <person name="Bruce D."/>
            <person name="Goodwin L."/>
            <person name="Pitluck S."/>
            <person name="Mavromatis K."/>
            <person name="Ovchinnikova G."/>
            <person name="Pati A."/>
            <person name="Chen A."/>
            <person name="Palaniappan K."/>
            <person name="Land M."/>
            <person name="Hauser L."/>
            <person name="Chang Y.J."/>
            <person name="Jeffries C.D."/>
            <person name="Chain P."/>
            <person name="Saunders E."/>
            <person name="Han C."/>
            <person name="Detter J.C."/>
            <person name="Brettin T."/>
            <person name="Rohde M."/>
            <person name="Goker M."/>
            <person name="Bristow J."/>
            <person name="Eisen J.A."/>
            <person name="Markowitz V."/>
            <person name="Hugenholtz P."/>
            <person name="Klenk H.P."/>
            <person name="Kyrpides N.C."/>
        </authorList>
    </citation>
    <scope>NUCLEOTIDE SEQUENCE [LARGE SCALE GENOMIC DNA]</scope>
    <source>
        <strain evidence="2">ATCC 25592 / DSM 43247 / BCRC 13721 / JCM 3198 / KCTC 3076 / NBRC 16047 / NCTC 10667</strain>
    </source>
</reference>
<evidence type="ECO:0008006" key="3">
    <source>
        <dbReference type="Google" id="ProtNLM"/>
    </source>
</evidence>
<dbReference type="SUPFAM" id="SSF56801">
    <property type="entry name" value="Acetyl-CoA synthetase-like"/>
    <property type="match status" value="1"/>
</dbReference>
<evidence type="ECO:0000313" key="2">
    <source>
        <dbReference type="Proteomes" id="UP000001219"/>
    </source>
</evidence>
<sequence length="237" mass="24433">MNPATLTDSIFGAVADPSRPLLTYYDDRTGERTELSGATLGNWAAKTANFLADEMGVGPGDTVRVDLPEHWQTAGILLGAWWSGAHVRLGTGDGPDDRVVFASVGGIDDHPDADELVVASLDAFALPLRDLPPGVADFGSAVRIHGDGFTSRPYAGAVLEDTDAPTIAQQAAAVASAAGIGAAARVLSTREWRTRDGVIANLLAPWLAGAGLVHVAGADASSLPGRAETEKATIILS</sequence>
<dbReference type="eggNOG" id="COG0318">
    <property type="taxonomic scope" value="Bacteria"/>
</dbReference>
<dbReference type="InterPro" id="IPR017523">
    <property type="entry name" value="Rv3268"/>
</dbReference>
<dbReference type="Proteomes" id="UP000001219">
    <property type="component" value="Chromosome"/>
</dbReference>
<dbReference type="EMBL" id="CP001802">
    <property type="protein sequence ID" value="ACY21107.1"/>
    <property type="molecule type" value="Genomic_DNA"/>
</dbReference>
<dbReference type="Gene3D" id="3.40.50.12780">
    <property type="entry name" value="N-terminal domain of ligase-like"/>
    <property type="match status" value="1"/>
</dbReference>
<dbReference type="KEGG" id="gbr:Gbro_1851"/>
<keyword evidence="2" id="KW-1185">Reference proteome</keyword>
<dbReference type="NCBIfam" id="TIGR03089">
    <property type="entry name" value="TIGR03089 family protein"/>
    <property type="match status" value="1"/>
</dbReference>
<dbReference type="AlphaFoldDB" id="D0L8U0"/>
<evidence type="ECO:0000313" key="1">
    <source>
        <dbReference type="EMBL" id="ACY21107.1"/>
    </source>
</evidence>
<dbReference type="InterPro" id="IPR042099">
    <property type="entry name" value="ANL_N_sf"/>
</dbReference>
<dbReference type="HOGENOM" id="CLU_076053_1_0_11"/>
<reference evidence="2" key="1">
    <citation type="submission" date="2009-10" db="EMBL/GenBank/DDBJ databases">
        <title>The complete chromosome of Gordonia bronchialis DSM 43247.</title>
        <authorList>
            <consortium name="US DOE Joint Genome Institute (JGI-PGF)"/>
            <person name="Lucas S."/>
            <person name="Copeland A."/>
            <person name="Lapidus A."/>
            <person name="Glavina del Rio T."/>
            <person name="Dalin E."/>
            <person name="Tice H."/>
            <person name="Bruce D."/>
            <person name="Goodwin L."/>
            <person name="Pitluck S."/>
            <person name="Kyrpides N."/>
            <person name="Mavromatis K."/>
            <person name="Ivanova N."/>
            <person name="Ovchinnikova G."/>
            <person name="Saunders E."/>
            <person name="Brettin T."/>
            <person name="Detter J.C."/>
            <person name="Han C."/>
            <person name="Larimer F."/>
            <person name="Land M."/>
            <person name="Hauser L."/>
            <person name="Markowitz V."/>
            <person name="Cheng J.-F."/>
            <person name="Hugenholtz P."/>
            <person name="Woyke T."/>
            <person name="Wu D."/>
            <person name="Jando M."/>
            <person name="Schneider S."/>
            <person name="Goeker M."/>
            <person name="Klenk H.-P."/>
            <person name="Eisen J.A."/>
        </authorList>
    </citation>
    <scope>NUCLEOTIDE SEQUENCE [LARGE SCALE GENOMIC DNA]</scope>
    <source>
        <strain evidence="2">ATCC 25592 / DSM 43247 / BCRC 13721 / JCM 3198 / KCTC 3076 / NBRC 16047 / NCTC 10667</strain>
    </source>
</reference>
<accession>D0L8U0</accession>
<proteinExistence type="predicted"/>
<protein>
    <recommendedName>
        <fullName evidence="3">TIGR03089 family protein</fullName>
    </recommendedName>
</protein>